<dbReference type="Proteomes" id="UP000709295">
    <property type="component" value="Unassembled WGS sequence"/>
</dbReference>
<comment type="caution">
    <text evidence="2">The sequence shown here is derived from an EMBL/GenBank/DDBJ whole genome shotgun (WGS) entry which is preliminary data.</text>
</comment>
<sequence length="57" mass="6244">MSKSDVSSIVSYNRDSDYVPDEDGDDDDGQDEEDACVNAQEAECSLYSILDMTKSSV</sequence>
<evidence type="ECO:0000313" key="2">
    <source>
        <dbReference type="EMBL" id="KAG6947625.1"/>
    </source>
</evidence>
<evidence type="ECO:0000313" key="3">
    <source>
        <dbReference type="Proteomes" id="UP000709295"/>
    </source>
</evidence>
<feature type="compositionally biased region" description="Acidic residues" evidence="1">
    <location>
        <begin position="18"/>
        <end position="35"/>
    </location>
</feature>
<dbReference type="EMBL" id="JAENGY010001680">
    <property type="protein sequence ID" value="KAG6947625.1"/>
    <property type="molecule type" value="Genomic_DNA"/>
</dbReference>
<feature type="region of interest" description="Disordered" evidence="1">
    <location>
        <begin position="1"/>
        <end position="35"/>
    </location>
</feature>
<keyword evidence="3" id="KW-1185">Reference proteome</keyword>
<gene>
    <name evidence="2" type="ORF">JG688_00015453</name>
</gene>
<reference evidence="2" key="1">
    <citation type="submission" date="2021-01" db="EMBL/GenBank/DDBJ databases">
        <title>Phytophthora aleatoria, a newly-described species from Pinus radiata is distinct from Phytophthora cactorum isolates based on comparative genomics.</title>
        <authorList>
            <person name="Mcdougal R."/>
            <person name="Panda P."/>
            <person name="Williams N."/>
            <person name="Studholme D.J."/>
        </authorList>
    </citation>
    <scope>NUCLEOTIDE SEQUENCE</scope>
    <source>
        <strain evidence="2">NZFS 4037</strain>
    </source>
</reference>
<name>A0A8J5IJX3_9STRA</name>
<dbReference type="AlphaFoldDB" id="A0A8J5IJX3"/>
<proteinExistence type="predicted"/>
<accession>A0A8J5IJX3</accession>
<feature type="compositionally biased region" description="Polar residues" evidence="1">
    <location>
        <begin position="1"/>
        <end position="13"/>
    </location>
</feature>
<evidence type="ECO:0000256" key="1">
    <source>
        <dbReference type="SAM" id="MobiDB-lite"/>
    </source>
</evidence>
<organism evidence="2 3">
    <name type="scientific">Phytophthora aleatoria</name>
    <dbReference type="NCBI Taxonomy" id="2496075"/>
    <lineage>
        <taxon>Eukaryota</taxon>
        <taxon>Sar</taxon>
        <taxon>Stramenopiles</taxon>
        <taxon>Oomycota</taxon>
        <taxon>Peronosporomycetes</taxon>
        <taxon>Peronosporales</taxon>
        <taxon>Peronosporaceae</taxon>
        <taxon>Phytophthora</taxon>
    </lineage>
</organism>
<protein>
    <submittedName>
        <fullName evidence="2">Uncharacterized protein</fullName>
    </submittedName>
</protein>